<keyword evidence="3" id="KW-0812">Transmembrane</keyword>
<dbReference type="PANTHER" id="PTHR30160">
    <property type="entry name" value="TETRAACYLDISACCHARIDE 4'-KINASE-RELATED"/>
    <property type="match status" value="1"/>
</dbReference>
<keyword evidence="2" id="KW-0808">Transferase</keyword>
<dbReference type="RefSeq" id="WP_268611777.1">
    <property type="nucleotide sequence ID" value="NZ_CP113797.1"/>
</dbReference>
<feature type="transmembrane region" description="Helical" evidence="3">
    <location>
        <begin position="7"/>
        <end position="30"/>
    </location>
</feature>
<dbReference type="Proteomes" id="UP001163152">
    <property type="component" value="Chromosome"/>
</dbReference>
<dbReference type="EMBL" id="CP113797">
    <property type="protein sequence ID" value="WAL61738.1"/>
    <property type="molecule type" value="Genomic_DNA"/>
</dbReference>
<dbReference type="AlphaFoldDB" id="A0A9E8ZEM2"/>
<keyword evidence="3" id="KW-0472">Membrane</keyword>
<dbReference type="InterPro" id="IPR051199">
    <property type="entry name" value="LPS_LOS_Heptosyltrfase"/>
</dbReference>
<evidence type="ECO:0000313" key="5">
    <source>
        <dbReference type="Proteomes" id="UP001163152"/>
    </source>
</evidence>
<dbReference type="KEGG" id="tsin:OXH18_07060"/>
<reference evidence="4" key="1">
    <citation type="submission" date="2022-12" db="EMBL/GenBank/DDBJ databases">
        <title>Polyphasic identification of a Novel Hot-Spring Cyanobacterium Ocullathermofonsia sinensis gen nov. sp. nov. and Genomic Insights on its Adaptations to the Thermal Habitat.</title>
        <authorList>
            <person name="Daroch M."/>
            <person name="Tang J."/>
            <person name="Jiang Y."/>
        </authorList>
    </citation>
    <scope>NUCLEOTIDE SEQUENCE</scope>
    <source>
        <strain evidence="4">PKUAC-SCTA174</strain>
    </source>
</reference>
<keyword evidence="3" id="KW-1133">Transmembrane helix</keyword>
<evidence type="ECO:0000256" key="1">
    <source>
        <dbReference type="ARBA" id="ARBA00022676"/>
    </source>
</evidence>
<evidence type="ECO:0000256" key="3">
    <source>
        <dbReference type="SAM" id="Phobius"/>
    </source>
</evidence>
<keyword evidence="5" id="KW-1185">Reference proteome</keyword>
<name>A0A9E8ZEM2_9CYAN</name>
<gene>
    <name evidence="4" type="ORF">OXH18_07060</name>
</gene>
<dbReference type="PANTHER" id="PTHR30160:SF1">
    <property type="entry name" value="LIPOPOLYSACCHARIDE 1,2-N-ACETYLGLUCOSAMINETRANSFERASE-RELATED"/>
    <property type="match status" value="1"/>
</dbReference>
<evidence type="ECO:0008006" key="6">
    <source>
        <dbReference type="Google" id="ProtNLM"/>
    </source>
</evidence>
<dbReference type="Pfam" id="PF01075">
    <property type="entry name" value="Glyco_transf_9"/>
    <property type="match status" value="2"/>
</dbReference>
<dbReference type="CDD" id="cd03789">
    <property type="entry name" value="GT9_LPS_heptosyltransferase"/>
    <property type="match status" value="2"/>
</dbReference>
<keyword evidence="1" id="KW-0328">Glycosyltransferase</keyword>
<dbReference type="GO" id="GO:0009244">
    <property type="term" value="P:lipopolysaccharide core region biosynthetic process"/>
    <property type="evidence" value="ECO:0007669"/>
    <property type="project" value="TreeGrafter"/>
</dbReference>
<evidence type="ECO:0000256" key="2">
    <source>
        <dbReference type="ARBA" id="ARBA00022679"/>
    </source>
</evidence>
<evidence type="ECO:0000313" key="4">
    <source>
        <dbReference type="EMBL" id="WAL61738.1"/>
    </source>
</evidence>
<organism evidence="4 5">
    <name type="scientific">Thermocoleostomius sinensis A174</name>
    <dbReference type="NCBI Taxonomy" id="2016057"/>
    <lineage>
        <taxon>Bacteria</taxon>
        <taxon>Bacillati</taxon>
        <taxon>Cyanobacteriota</taxon>
        <taxon>Cyanophyceae</taxon>
        <taxon>Oculatellales</taxon>
        <taxon>Oculatellaceae</taxon>
        <taxon>Thermocoleostomius</taxon>
    </lineage>
</organism>
<dbReference type="SUPFAM" id="SSF53756">
    <property type="entry name" value="UDP-Glycosyltransferase/glycogen phosphorylase"/>
    <property type="match status" value="2"/>
</dbReference>
<accession>A0A9E8ZEM2</accession>
<protein>
    <recommendedName>
        <fullName evidence="6">Glycosyltransferase family 9 protein</fullName>
    </recommendedName>
</protein>
<proteinExistence type="predicted"/>
<dbReference type="GO" id="GO:0005829">
    <property type="term" value="C:cytosol"/>
    <property type="evidence" value="ECO:0007669"/>
    <property type="project" value="TreeGrafter"/>
</dbReference>
<dbReference type="GO" id="GO:0008713">
    <property type="term" value="F:ADP-heptose-lipopolysaccharide heptosyltransferase activity"/>
    <property type="evidence" value="ECO:0007669"/>
    <property type="project" value="TreeGrafter"/>
</dbReference>
<dbReference type="Gene3D" id="3.40.50.2000">
    <property type="entry name" value="Glycogen Phosphorylase B"/>
    <property type="match status" value="4"/>
</dbReference>
<dbReference type="InterPro" id="IPR002201">
    <property type="entry name" value="Glyco_trans_9"/>
</dbReference>
<sequence length="744" mass="82017">MPNIQRILFVELLGGIGDVVIALPAIHALARSHPHAHVTVLTFAPGGELLTADPLIHQVIYAAKGQARRAIEQLLAPESLAGTQNLFDLIVSDTNYDGITDVIQTYCTIAYEVFHHPVVAITNLWRSPPPDERVGDRFLTLLENDKLIISEVIDRTKADIHLTSTERIAVQQALGALYRPLVVLCIDAGMPIKQWPIEHFIIVGRALQQHYGATVIIPEGADFNQTEQVVQAIGGTAQVWSRGSLRQFAAMLAAADLMIAADTGPARIAAALQVPTITLFGPSWHGRYGQPDPHINVQGGLTCSERVIHNFTEQQCWYSGECPFAWRTCLEDISPDRVLKAAAAVLQRQPQAQEKATQPEDCLSQTVPIATPASVAAWKTVQNVLIMRLDNIGDVLMTSPALRALRQNLPHTKLTLMASPAGALTAPLLPWIDEVLPWRVVWQDLGRLPFDPDREWSLIKTLTDRQFDAAIIFTSFSQSPHPAGFICALAGIPLRLGESKEQDTQTLTDAVPTAPDSIHQVDRNLRLLEFIDFSIVDRRLTLQIPSLFRSFSLPDRYLLLNPWTTCQSRNYNPQRFAMAAQQLSQKTGWPTVVTGMEKDRERAAPLLSILGNWAIDLIGATTLSDLVALIANAQLVLTNNTSTMHIADATQTPSVVLFAGTEQEQQWRPRHSQSRLLRRPTVCSPCYAFSCPYDLQCLDITPETVVAAGLDLLQEAAMEVMGRGHGVEMKNPLIHPSVPSCVKF</sequence>